<dbReference type="InterPro" id="IPR000305">
    <property type="entry name" value="GIY-YIG_endonuc"/>
</dbReference>
<reference evidence="3 4" key="1">
    <citation type="submission" date="2024-10" db="EMBL/GenBank/DDBJ databases">
        <authorList>
            <person name="Yibar A."/>
            <person name="Saticioglu I.B."/>
            <person name="Duman M."/>
            <person name="Ajmi N."/>
            <person name="Gurler F."/>
            <person name="Ay H."/>
            <person name="Onuk E."/>
            <person name="Guler S."/>
            <person name="Romalde J.L."/>
        </authorList>
    </citation>
    <scope>NUCLEOTIDE SEQUENCE [LARGE SCALE GENOMIC DNA]</scope>
    <source>
        <strain evidence="3 4">14-MA-B</strain>
    </source>
</reference>
<proteinExistence type="inferred from homology"/>
<comment type="caution">
    <text evidence="3">The sequence shown here is derived from an EMBL/GenBank/DDBJ whole genome shotgun (WGS) entry which is preliminary data.</text>
</comment>
<evidence type="ECO:0000313" key="4">
    <source>
        <dbReference type="Proteomes" id="UP001607151"/>
    </source>
</evidence>
<dbReference type="PROSITE" id="PS50164">
    <property type="entry name" value="GIY_YIG"/>
    <property type="match status" value="1"/>
</dbReference>
<dbReference type="Pfam" id="PF01541">
    <property type="entry name" value="GIY-YIG"/>
    <property type="match status" value="1"/>
</dbReference>
<dbReference type="Proteomes" id="UP001607151">
    <property type="component" value="Unassembled WGS sequence"/>
</dbReference>
<dbReference type="InterPro" id="IPR050190">
    <property type="entry name" value="UPF0213_domain"/>
</dbReference>
<evidence type="ECO:0000256" key="1">
    <source>
        <dbReference type="ARBA" id="ARBA00007435"/>
    </source>
</evidence>
<dbReference type="CDD" id="cd10448">
    <property type="entry name" value="GIY-YIG_unchar_3"/>
    <property type="match status" value="1"/>
</dbReference>
<dbReference type="RefSeq" id="WP_394607136.1">
    <property type="nucleotide sequence ID" value="NZ_JBIHSN010000002.1"/>
</dbReference>
<gene>
    <name evidence="3" type="ORF">ACGRQ9_01490</name>
</gene>
<dbReference type="SMART" id="SM00465">
    <property type="entry name" value="GIYc"/>
    <property type="match status" value="1"/>
</dbReference>
<dbReference type="PANTHER" id="PTHR34477">
    <property type="entry name" value="UPF0213 PROTEIN YHBQ"/>
    <property type="match status" value="1"/>
</dbReference>
<sequence length="94" mass="11415">MKQPCIYILSNTHNNVLYIGVTSNLKQRIWQHKSGDIKGFTQQYQLHKLVHYELYSDMITAIQREKQLKAWKRQWKKNLITKHNKEWGDLYNQL</sequence>
<name>A0ABW7IRW7_9VIBR</name>
<dbReference type="PANTHER" id="PTHR34477:SF5">
    <property type="entry name" value="BSL5627 PROTEIN"/>
    <property type="match status" value="1"/>
</dbReference>
<dbReference type="EMBL" id="JBIHSN010000002">
    <property type="protein sequence ID" value="MFH0264217.1"/>
    <property type="molecule type" value="Genomic_DNA"/>
</dbReference>
<protein>
    <submittedName>
        <fullName evidence="3">GIY-YIG nuclease family protein</fullName>
    </submittedName>
</protein>
<accession>A0ABW7IRW7</accession>
<feature type="domain" description="GIY-YIG" evidence="2">
    <location>
        <begin position="2"/>
        <end position="79"/>
    </location>
</feature>
<evidence type="ECO:0000313" key="3">
    <source>
        <dbReference type="EMBL" id="MFH0264217.1"/>
    </source>
</evidence>
<organism evidence="3 4">
    <name type="scientific">Vibrio rumoiensis</name>
    <dbReference type="NCBI Taxonomy" id="76258"/>
    <lineage>
        <taxon>Bacteria</taxon>
        <taxon>Pseudomonadati</taxon>
        <taxon>Pseudomonadota</taxon>
        <taxon>Gammaproteobacteria</taxon>
        <taxon>Vibrionales</taxon>
        <taxon>Vibrionaceae</taxon>
        <taxon>Vibrio</taxon>
    </lineage>
</organism>
<dbReference type="InterPro" id="IPR035901">
    <property type="entry name" value="GIY-YIG_endonuc_sf"/>
</dbReference>
<dbReference type="SUPFAM" id="SSF82771">
    <property type="entry name" value="GIY-YIG endonuclease"/>
    <property type="match status" value="1"/>
</dbReference>
<dbReference type="Gene3D" id="3.40.1440.10">
    <property type="entry name" value="GIY-YIG endonuclease"/>
    <property type="match status" value="1"/>
</dbReference>
<evidence type="ECO:0000259" key="2">
    <source>
        <dbReference type="PROSITE" id="PS50164"/>
    </source>
</evidence>
<keyword evidence="4" id="KW-1185">Reference proteome</keyword>
<comment type="similarity">
    <text evidence="1">Belongs to the UPF0213 family.</text>
</comment>